<organism evidence="1 2">
    <name type="scientific">Xylaria multiplex</name>
    <dbReference type="NCBI Taxonomy" id="323545"/>
    <lineage>
        <taxon>Eukaryota</taxon>
        <taxon>Fungi</taxon>
        <taxon>Dikarya</taxon>
        <taxon>Ascomycota</taxon>
        <taxon>Pezizomycotina</taxon>
        <taxon>Sordariomycetes</taxon>
        <taxon>Xylariomycetidae</taxon>
        <taxon>Xylariales</taxon>
        <taxon>Xylariaceae</taxon>
        <taxon>Xylaria</taxon>
    </lineage>
</organism>
<protein>
    <submittedName>
        <fullName evidence="1">Uncharacterized protein</fullName>
    </submittedName>
</protein>
<dbReference type="AlphaFoldDB" id="A0A7C8INN2"/>
<keyword evidence="2" id="KW-1185">Reference proteome</keyword>
<dbReference type="Proteomes" id="UP000481858">
    <property type="component" value="Unassembled WGS sequence"/>
</dbReference>
<comment type="caution">
    <text evidence="1">The sequence shown here is derived from an EMBL/GenBank/DDBJ whole genome shotgun (WGS) entry which is preliminary data.</text>
</comment>
<name>A0A7C8INN2_9PEZI</name>
<gene>
    <name evidence="1" type="ORF">GQX73_g5867</name>
</gene>
<reference evidence="1 2" key="1">
    <citation type="submission" date="2019-12" db="EMBL/GenBank/DDBJ databases">
        <title>Draft genome sequence of the ascomycete Xylaria multiplex DSM 110363.</title>
        <authorList>
            <person name="Buettner E."/>
            <person name="Kellner H."/>
        </authorList>
    </citation>
    <scope>NUCLEOTIDE SEQUENCE [LARGE SCALE GENOMIC DNA]</scope>
    <source>
        <strain evidence="1 2">DSM 110363</strain>
    </source>
</reference>
<dbReference type="EMBL" id="WUBL01000063">
    <property type="protein sequence ID" value="KAF2967720.1"/>
    <property type="molecule type" value="Genomic_DNA"/>
</dbReference>
<evidence type="ECO:0000313" key="2">
    <source>
        <dbReference type="Proteomes" id="UP000481858"/>
    </source>
</evidence>
<sequence>MYSTFKAAEGIITYTILSQKLDPSRLAIATAHHAAVKAPWKHNVDPNVPLPTDQTQYLNHVTTFCNQYLSKQGSELLLPLKSFTLPMGFYIENFDLVVQDLSYKYALHLVGPIYLPTRMELAKVSKAFYILDMVVHLFPRSPVALHERHGSDPLEHDKAFNKFWSCFAP</sequence>
<dbReference type="OrthoDB" id="4764840at2759"/>
<dbReference type="InParanoid" id="A0A7C8INN2"/>
<accession>A0A7C8INN2</accession>
<proteinExistence type="predicted"/>
<evidence type="ECO:0000313" key="1">
    <source>
        <dbReference type="EMBL" id="KAF2967720.1"/>
    </source>
</evidence>